<dbReference type="EMBL" id="CM004470">
    <property type="protein sequence ID" value="OCT90266.1"/>
    <property type="molecule type" value="Genomic_DNA"/>
</dbReference>
<proteinExistence type="predicted"/>
<feature type="region of interest" description="Disordered" evidence="1">
    <location>
        <begin position="162"/>
        <end position="181"/>
    </location>
</feature>
<organism evidence="2 3">
    <name type="scientific">Xenopus laevis</name>
    <name type="common">African clawed frog</name>
    <dbReference type="NCBI Taxonomy" id="8355"/>
    <lineage>
        <taxon>Eukaryota</taxon>
        <taxon>Metazoa</taxon>
        <taxon>Chordata</taxon>
        <taxon>Craniata</taxon>
        <taxon>Vertebrata</taxon>
        <taxon>Euteleostomi</taxon>
        <taxon>Amphibia</taxon>
        <taxon>Batrachia</taxon>
        <taxon>Anura</taxon>
        <taxon>Pipoidea</taxon>
        <taxon>Pipidae</taxon>
        <taxon>Xenopodinae</taxon>
        <taxon>Xenopus</taxon>
        <taxon>Xenopus</taxon>
    </lineage>
</organism>
<dbReference type="AlphaFoldDB" id="A0A974DFS7"/>
<protein>
    <submittedName>
        <fullName evidence="2">Uncharacterized protein</fullName>
    </submittedName>
</protein>
<sequence>MNFPFVKSDTANERQWYSLRRQDSGSEQVRDALSLHKSNTATVPKWDAVKPANVQQSGAATTHESDTASVQQSDAKNNQESGTENTQETGAEDKSKSNEERNRSIRDFLCVVCHCLPNLIEMIQSTIAGEGEELNIGDIVSNAVDLTESTIEVVEAVVEVAEEKGNNQDSGAEDSKESGAETGSAAGKLACALCSCFSSLSDVIESAAAGEEIDIGEIVNNAVDLAESVVDVAEAGAELAAAKDANEKCHTPS</sequence>
<name>A0A974DFS7_XENLA</name>
<evidence type="ECO:0000313" key="2">
    <source>
        <dbReference type="EMBL" id="OCT90266.1"/>
    </source>
</evidence>
<dbReference type="Proteomes" id="UP000694892">
    <property type="component" value="Chromosome 3L"/>
</dbReference>
<gene>
    <name evidence="2" type="ORF">XELAEV_18018878mg</name>
</gene>
<feature type="region of interest" description="Disordered" evidence="1">
    <location>
        <begin position="1"/>
        <end position="100"/>
    </location>
</feature>
<dbReference type="OMA" id="ANEKCHT"/>
<feature type="compositionally biased region" description="Polar residues" evidence="1">
    <location>
        <begin position="53"/>
        <end position="89"/>
    </location>
</feature>
<evidence type="ECO:0000256" key="1">
    <source>
        <dbReference type="SAM" id="MobiDB-lite"/>
    </source>
</evidence>
<feature type="compositionally biased region" description="Basic and acidic residues" evidence="1">
    <location>
        <begin position="91"/>
        <end position="100"/>
    </location>
</feature>
<accession>A0A974DFS7</accession>
<reference evidence="3" key="1">
    <citation type="journal article" date="2016" name="Nature">
        <title>Genome evolution in the allotetraploid frog Xenopus laevis.</title>
        <authorList>
            <person name="Session A.M."/>
            <person name="Uno Y."/>
            <person name="Kwon T."/>
            <person name="Chapman J.A."/>
            <person name="Toyoda A."/>
            <person name="Takahashi S."/>
            <person name="Fukui A."/>
            <person name="Hikosaka A."/>
            <person name="Suzuki A."/>
            <person name="Kondo M."/>
            <person name="van Heeringen S.J."/>
            <person name="Quigley I."/>
            <person name="Heinz S."/>
            <person name="Ogino H."/>
            <person name="Ochi H."/>
            <person name="Hellsten U."/>
            <person name="Lyons J.B."/>
            <person name="Simakov O."/>
            <person name="Putnam N."/>
            <person name="Stites J."/>
            <person name="Kuroki Y."/>
            <person name="Tanaka T."/>
            <person name="Michiue T."/>
            <person name="Watanabe M."/>
            <person name="Bogdanovic O."/>
            <person name="Lister R."/>
            <person name="Georgiou G."/>
            <person name="Paranjpe S.S."/>
            <person name="van Kruijsbergen I."/>
            <person name="Shu S."/>
            <person name="Carlson J."/>
            <person name="Kinoshita T."/>
            <person name="Ohta Y."/>
            <person name="Mawaribuchi S."/>
            <person name="Jenkins J."/>
            <person name="Grimwood J."/>
            <person name="Schmutz J."/>
            <person name="Mitros T."/>
            <person name="Mozaffari S.V."/>
            <person name="Suzuki Y."/>
            <person name="Haramoto Y."/>
            <person name="Yamamoto T.S."/>
            <person name="Takagi C."/>
            <person name="Heald R."/>
            <person name="Miller K."/>
            <person name="Haudenschild C."/>
            <person name="Kitzman J."/>
            <person name="Nakayama T."/>
            <person name="Izutsu Y."/>
            <person name="Robert J."/>
            <person name="Fortriede J."/>
            <person name="Burns K."/>
            <person name="Lotay V."/>
            <person name="Karimi K."/>
            <person name="Yasuoka Y."/>
            <person name="Dichmann D.S."/>
            <person name="Flajnik M.F."/>
            <person name="Houston D.W."/>
            <person name="Shendure J."/>
            <person name="DuPasquier L."/>
            <person name="Vize P.D."/>
            <person name="Zorn A.M."/>
            <person name="Ito M."/>
            <person name="Marcotte E.M."/>
            <person name="Wallingford J.B."/>
            <person name="Ito Y."/>
            <person name="Asashima M."/>
            <person name="Ueno N."/>
            <person name="Matsuda Y."/>
            <person name="Veenstra G.J."/>
            <person name="Fujiyama A."/>
            <person name="Harland R.M."/>
            <person name="Taira M."/>
            <person name="Rokhsar D.S."/>
        </authorList>
    </citation>
    <scope>NUCLEOTIDE SEQUENCE [LARGE SCALE GENOMIC DNA]</scope>
    <source>
        <strain evidence="3">J</strain>
    </source>
</reference>
<evidence type="ECO:0000313" key="3">
    <source>
        <dbReference type="Proteomes" id="UP000694892"/>
    </source>
</evidence>
<feature type="compositionally biased region" description="Basic and acidic residues" evidence="1">
    <location>
        <begin position="20"/>
        <end position="34"/>
    </location>
</feature>